<evidence type="ECO:0000313" key="3">
    <source>
        <dbReference type="Proteomes" id="UP001186944"/>
    </source>
</evidence>
<evidence type="ECO:0008006" key="4">
    <source>
        <dbReference type="Google" id="ProtNLM"/>
    </source>
</evidence>
<proteinExistence type="predicted"/>
<keyword evidence="3" id="KW-1185">Reference proteome</keyword>
<feature type="region of interest" description="Disordered" evidence="1">
    <location>
        <begin position="163"/>
        <end position="186"/>
    </location>
</feature>
<reference evidence="2" key="1">
    <citation type="submission" date="2019-08" db="EMBL/GenBank/DDBJ databases">
        <title>The improved chromosome-level genome for the pearl oyster Pinctada fucata martensii using PacBio sequencing and Hi-C.</title>
        <authorList>
            <person name="Zheng Z."/>
        </authorList>
    </citation>
    <scope>NUCLEOTIDE SEQUENCE</scope>
    <source>
        <strain evidence="2">ZZ-2019</strain>
        <tissue evidence="2">Adductor muscle</tissue>
    </source>
</reference>
<comment type="caution">
    <text evidence="2">The sequence shown here is derived from an EMBL/GenBank/DDBJ whole genome shotgun (WGS) entry which is preliminary data.</text>
</comment>
<dbReference type="EMBL" id="VSWD01000006">
    <property type="protein sequence ID" value="KAK3099556.1"/>
    <property type="molecule type" value="Genomic_DNA"/>
</dbReference>
<dbReference type="SUPFAM" id="SSF56204">
    <property type="entry name" value="Hect, E3 ligase catalytic domain"/>
    <property type="match status" value="1"/>
</dbReference>
<feature type="compositionally biased region" description="Polar residues" evidence="1">
    <location>
        <begin position="224"/>
        <end position="245"/>
    </location>
</feature>
<dbReference type="InterPro" id="IPR035983">
    <property type="entry name" value="Hect_E3_ubiquitin_ligase"/>
</dbReference>
<gene>
    <name evidence="2" type="ORF">FSP39_006207</name>
</gene>
<feature type="compositionally biased region" description="Low complexity" evidence="1">
    <location>
        <begin position="246"/>
        <end position="256"/>
    </location>
</feature>
<evidence type="ECO:0000256" key="1">
    <source>
        <dbReference type="SAM" id="MobiDB-lite"/>
    </source>
</evidence>
<accession>A0AA88YCN2</accession>
<feature type="region of interest" description="Disordered" evidence="1">
    <location>
        <begin position="216"/>
        <end position="257"/>
    </location>
</feature>
<dbReference type="Gene3D" id="3.30.2410.10">
    <property type="entry name" value="Hect, E3 ligase catalytic domain"/>
    <property type="match status" value="1"/>
</dbReference>
<protein>
    <recommendedName>
        <fullName evidence="4">HECT domain-containing protein</fullName>
    </recommendedName>
</protein>
<sequence>MERLRDRMSLRRDQGFEDEKRTRSGKLRGNFNARKELRKIEIGWLDYCSTSCRYIQVRSKQGGGTRDVRAGKDWKSGDILDCGKRLFFPNNESCKGKEEDFVFSIRDFCQNEFDKDMTLEEIYSNTRMRTLRFYIFTKQKSLCEQDLPDLDVPQEQQVEGQCYSMEEGHSASLSSSDPSLGASDFQSSAPATSMISFLDSSESTFSLSQPASIIIQSSSNTNIDPVNSPQKSGGSENTNITDQTISSSSASESQNSNTLHIVRSPSLESVSFTPQDYTADHSAAQAGFSAFTRVIHIPVDEDMVFSYGTESLDLLPSEREEPSISVNDFNVPHRESMVSERDEIRLHQGNVFSELLSLFKCADMKLDAQMRRILPNGKEETAEGTGVLRDILTEFWETFYVKCCDGANIKIPILRHDMGECEWTSVARIFVEGYKILKFFPIQISPLFLEDCVYGFCPEGLITEFLEYIPESERRILRQAIDDIQTVASEDSLSDLIDILETHECRIFPTEANITAIIHEIAHKEIIQEPKFVSDCWSKIMQPEFLSISKEDFRKIVEVRRPSVKKVLTSLKVPETISPQQSVVAGHLKRFVKGLDNRNLEKFLRFCTGACFLTESINVEFTSSCTGLARRPTSRTCVNSLILPSLYESFADFKEEFLNVLESNVWDMDYI</sequence>
<dbReference type="GO" id="GO:0004842">
    <property type="term" value="F:ubiquitin-protein transferase activity"/>
    <property type="evidence" value="ECO:0007669"/>
    <property type="project" value="InterPro"/>
</dbReference>
<dbReference type="AlphaFoldDB" id="A0AA88YCN2"/>
<evidence type="ECO:0000313" key="2">
    <source>
        <dbReference type="EMBL" id="KAK3099556.1"/>
    </source>
</evidence>
<name>A0AA88YCN2_PINIB</name>
<organism evidence="2 3">
    <name type="scientific">Pinctada imbricata</name>
    <name type="common">Atlantic pearl-oyster</name>
    <name type="synonym">Pinctada martensii</name>
    <dbReference type="NCBI Taxonomy" id="66713"/>
    <lineage>
        <taxon>Eukaryota</taxon>
        <taxon>Metazoa</taxon>
        <taxon>Spiralia</taxon>
        <taxon>Lophotrochozoa</taxon>
        <taxon>Mollusca</taxon>
        <taxon>Bivalvia</taxon>
        <taxon>Autobranchia</taxon>
        <taxon>Pteriomorphia</taxon>
        <taxon>Pterioida</taxon>
        <taxon>Pterioidea</taxon>
        <taxon>Pteriidae</taxon>
        <taxon>Pinctada</taxon>
    </lineage>
</organism>
<feature type="compositionally biased region" description="Low complexity" evidence="1">
    <location>
        <begin position="170"/>
        <end position="184"/>
    </location>
</feature>
<dbReference type="Proteomes" id="UP001186944">
    <property type="component" value="Unassembled WGS sequence"/>
</dbReference>